<evidence type="ECO:0000313" key="2">
    <source>
        <dbReference type="EMBL" id="AXH02277.1"/>
    </source>
</evidence>
<evidence type="ECO:0000313" key="1">
    <source>
        <dbReference type="EMBL" id="AXH01675.1"/>
    </source>
</evidence>
<name>A0A345IR05_SERMA</name>
<dbReference type="EMBL" id="MH460879">
    <property type="protein sequence ID" value="AXH01675.1"/>
    <property type="molecule type" value="Genomic_DNA"/>
</dbReference>
<sequence length="38" mass="4531">MIKVNFYRVGTRREGANLCFISIFPLRQKPIIFVNFQN</sequence>
<reference evidence="2" key="1">
    <citation type="submission" date="2018-06" db="EMBL/GenBank/DDBJ databases">
        <title>SME-4 producing Serratia marcescens from Argentina and comparison with genomes of other SME-producers.</title>
        <authorList>
            <person name="Dabos L."/>
            <person name="Patino Navarrete R."/>
            <person name="Naas T."/>
        </authorList>
    </citation>
    <scope>NUCLEOTIDE SEQUENCE</scope>
    <source>
        <strain evidence="1">Aw</strain>
        <strain evidence="2">S6</strain>
    </source>
</reference>
<protein>
    <submittedName>
        <fullName evidence="2">Uncharacterized protein</fullName>
    </submittedName>
</protein>
<accession>A0A345IR05</accession>
<dbReference type="EMBL" id="MH460882">
    <property type="protein sequence ID" value="AXH02277.1"/>
    <property type="molecule type" value="Genomic_DNA"/>
</dbReference>
<proteinExistence type="predicted"/>
<organism evidence="2">
    <name type="scientific">Serratia marcescens</name>
    <dbReference type="NCBI Taxonomy" id="615"/>
    <lineage>
        <taxon>Bacteria</taxon>
        <taxon>Pseudomonadati</taxon>
        <taxon>Pseudomonadota</taxon>
        <taxon>Gammaproteobacteria</taxon>
        <taxon>Enterobacterales</taxon>
        <taxon>Yersiniaceae</taxon>
        <taxon>Serratia</taxon>
    </lineage>
</organism>
<dbReference type="AlphaFoldDB" id="A0A345IR05"/>